<reference evidence="1" key="1">
    <citation type="submission" date="2022-10" db="EMBL/GenBank/DDBJ databases">
        <title>The complete genomes of actinobacterial strains from the NBC collection.</title>
        <authorList>
            <person name="Joergensen T.S."/>
            <person name="Alvarez Arevalo M."/>
            <person name="Sterndorff E.B."/>
            <person name="Faurdal D."/>
            <person name="Vuksanovic O."/>
            <person name="Mourched A.-S."/>
            <person name="Charusanti P."/>
            <person name="Shaw S."/>
            <person name="Blin K."/>
            <person name="Weber T."/>
        </authorList>
    </citation>
    <scope>NUCLEOTIDE SEQUENCE</scope>
    <source>
        <strain evidence="1">NBC_00254</strain>
    </source>
</reference>
<evidence type="ECO:0000313" key="1">
    <source>
        <dbReference type="EMBL" id="WUP72649.1"/>
    </source>
</evidence>
<accession>A0ABZ1SK07</accession>
<dbReference type="RefSeq" id="WP_328708534.1">
    <property type="nucleotide sequence ID" value="NZ_CP108085.1"/>
</dbReference>
<keyword evidence="2" id="KW-1185">Reference proteome</keyword>
<evidence type="ECO:0000313" key="2">
    <source>
        <dbReference type="Proteomes" id="UP001432011"/>
    </source>
</evidence>
<sequence length="72" mass="7114">MLKHAIAGPAQAVAGASTLGAKVLVPVHDAHGHDPLSALFRTTGTASDAIALAGPAPAVVDLPTGERWEAAP</sequence>
<proteinExistence type="predicted"/>
<name>A0ABZ1SK07_9ACTN</name>
<protein>
    <submittedName>
        <fullName evidence="1">Uncharacterized protein</fullName>
    </submittedName>
</protein>
<dbReference type="Proteomes" id="UP001432011">
    <property type="component" value="Chromosome"/>
</dbReference>
<gene>
    <name evidence="1" type="ORF">OG913_24875</name>
</gene>
<organism evidence="1 2">
    <name type="scientific">Microbispora hainanensis</name>
    <dbReference type="NCBI Taxonomy" id="568844"/>
    <lineage>
        <taxon>Bacteria</taxon>
        <taxon>Bacillati</taxon>
        <taxon>Actinomycetota</taxon>
        <taxon>Actinomycetes</taxon>
        <taxon>Streptosporangiales</taxon>
        <taxon>Streptosporangiaceae</taxon>
        <taxon>Microbispora</taxon>
    </lineage>
</organism>
<dbReference type="EMBL" id="CP108085">
    <property type="protein sequence ID" value="WUP72649.1"/>
    <property type="molecule type" value="Genomic_DNA"/>
</dbReference>